<evidence type="ECO:0000313" key="2">
    <source>
        <dbReference type="Proteomes" id="UP000323011"/>
    </source>
</evidence>
<organism evidence="1 2">
    <name type="scientific">Cafeteria roenbergensis</name>
    <name type="common">Marine flagellate</name>
    <dbReference type="NCBI Taxonomy" id="33653"/>
    <lineage>
        <taxon>Eukaryota</taxon>
        <taxon>Sar</taxon>
        <taxon>Stramenopiles</taxon>
        <taxon>Bigyra</taxon>
        <taxon>Opalozoa</taxon>
        <taxon>Bicosoecida</taxon>
        <taxon>Cafeteriaceae</taxon>
        <taxon>Cafeteria</taxon>
    </lineage>
</organism>
<evidence type="ECO:0000313" key="1">
    <source>
        <dbReference type="EMBL" id="KAA0155456.1"/>
    </source>
</evidence>
<accession>A0A5A8CQY0</accession>
<dbReference type="AlphaFoldDB" id="A0A5A8CQY0"/>
<comment type="caution">
    <text evidence="1">The sequence shown here is derived from an EMBL/GenBank/DDBJ whole genome shotgun (WGS) entry which is preliminary data.</text>
</comment>
<proteinExistence type="predicted"/>
<dbReference type="EMBL" id="VLTN01000007">
    <property type="protein sequence ID" value="KAA0155456.1"/>
    <property type="molecule type" value="Genomic_DNA"/>
</dbReference>
<dbReference type="Proteomes" id="UP000323011">
    <property type="component" value="Unassembled WGS sequence"/>
</dbReference>
<reference evidence="1 2" key="1">
    <citation type="submission" date="2019-07" db="EMBL/GenBank/DDBJ databases">
        <title>Genomes of Cafeteria roenbergensis.</title>
        <authorList>
            <person name="Fischer M.G."/>
            <person name="Hackl T."/>
            <person name="Roman M."/>
        </authorList>
    </citation>
    <scope>NUCLEOTIDE SEQUENCE [LARGE SCALE GENOMIC DNA]</scope>
    <source>
        <strain evidence="1 2">BVI</strain>
    </source>
</reference>
<keyword evidence="2" id="KW-1185">Reference proteome</keyword>
<protein>
    <submittedName>
        <fullName evidence="1">Uncharacterized protein</fullName>
    </submittedName>
</protein>
<sequence>MAHAEAPRRRLPMGPTPEQVATVLAAIAGKTLEEANVAIKQAISQRAEVRMVGRRVAGSEELERFPVTRDLRPLRANVIVSAEGLVESISNFG</sequence>
<name>A0A5A8CQY0_CAFRO</name>
<gene>
    <name evidence="1" type="ORF">FNF29_01830</name>
</gene>